<evidence type="ECO:0000256" key="4">
    <source>
        <dbReference type="ARBA" id="ARBA00022692"/>
    </source>
</evidence>
<name>A0A194PTV2_PAPXU</name>
<dbReference type="SUPFAM" id="SSF51735">
    <property type="entry name" value="NAD(P)-binding Rossmann-fold domains"/>
    <property type="match status" value="1"/>
</dbReference>
<keyword evidence="5 10" id="KW-0521">NADP</keyword>
<dbReference type="InterPro" id="IPR013120">
    <property type="entry name" value="FAR_NAD-bd"/>
</dbReference>
<dbReference type="Proteomes" id="UP000053268">
    <property type="component" value="Unassembled WGS sequence"/>
</dbReference>
<keyword evidence="8 10" id="KW-0472">Membrane</keyword>
<dbReference type="Pfam" id="PF03015">
    <property type="entry name" value="Sterile"/>
    <property type="match status" value="1"/>
</dbReference>
<dbReference type="PANTHER" id="PTHR11011:SF60">
    <property type="entry name" value="FATTY ACYL-COA REDUCTASE-RELATED"/>
    <property type="match status" value="1"/>
</dbReference>
<dbReference type="Gene3D" id="3.40.50.720">
    <property type="entry name" value="NAD(P)-binding Rossmann-like Domain"/>
    <property type="match status" value="1"/>
</dbReference>
<dbReference type="FunFam" id="3.40.50.720:FF:000143">
    <property type="entry name" value="Fatty acyl-CoA reductase"/>
    <property type="match status" value="1"/>
</dbReference>
<keyword evidence="3 10" id="KW-0444">Lipid biosynthesis</keyword>
<comment type="function">
    <text evidence="10">Catalyzes the reduction of fatty acyl-CoA to fatty alcohols.</text>
</comment>
<comment type="catalytic activity">
    <reaction evidence="9 10">
        <text>a long-chain fatty acyl-CoA + 2 NADPH + 2 H(+) = a long-chain primary fatty alcohol + 2 NADP(+) + CoA</text>
        <dbReference type="Rhea" id="RHEA:52716"/>
        <dbReference type="ChEBI" id="CHEBI:15378"/>
        <dbReference type="ChEBI" id="CHEBI:57287"/>
        <dbReference type="ChEBI" id="CHEBI:57783"/>
        <dbReference type="ChEBI" id="CHEBI:58349"/>
        <dbReference type="ChEBI" id="CHEBI:77396"/>
        <dbReference type="ChEBI" id="CHEBI:83139"/>
        <dbReference type="EC" id="1.2.1.84"/>
    </reaction>
</comment>
<evidence type="ECO:0000256" key="8">
    <source>
        <dbReference type="ARBA" id="ARBA00023136"/>
    </source>
</evidence>
<dbReference type="InterPro" id="IPR033640">
    <property type="entry name" value="FAR_C"/>
</dbReference>
<sequence length="1128" mass="127703">MAVSEETDRLQMKQGGDITYLHMVDESDALGESQIRKLFDGATIFLTGGTGFLGKLLVEKLLRSCSDIKRLYLLARPKKNKEIVRRLQEQFDDVLYDKLRKEQPNFIEKISIIEGDVSQLNLGISNEDRQKLISEVEFIFHGAATVRFDEALKTAVEINVRGTREILTLARGCSKLRAMVHISTAYSNCPLKEIEEKFYESPLSGEKLIDLVESMDEKTINNITPGLLGDFPNTYAYTKAAAEDIVQTYSKGLPIALFRPAIVVGTAKEPIAGWIDNVYGPTGVVVGAAVGLLHALNCNPKAVADLVPGDMVVNACIATAWKTARDYPGNHEDAPPVDQPPPVYNYVSSVEKPLTWRNFMRYNETYGLEVPTIQAVWYYVFFITPSKFLYSFICFFLHWIPAYIIDAIAVVIGKKPMLRKAYKKIDKFSAVIGYFALREWKFHNDNIQSLFKDLCEADKQIFDFNLKDLNWKEYFCSYIKGIQSGLKLLGTGLESVSPCAIGLQFYIVINNTSEQDYEVQLSPEQCCLKSDYNLDCDTINIVGNCLENIPKGTKKILKLVAPILGPYQRRGFCIINFDTKLTNEQKRLERQIIKIDFDTYVENKKQSMDLPYNIKKCNNIDEDPLNNCNPVECDNYYNGRKPYYSKRTKQCIQSPICVSNFISELPEVVLDPISNTCVRGRSILDEDIEFIKSLEKPTNCSTGTGALTISGNDKNNLTEQNLKVTGNASNDTSYTTKFSICEKIHSYMVNNKLTIIVLITVVFMQCCLICVLIFYVTSKCECFSRRKIVSKLYNFTTDVSMTTPLIFSNTDTETTGYKYVSDSSNNIDKKIKSYKSCQKDRNGLKVSMSDDILSKCLTRRDWIDNKYTKSEAIPEMPLRLNAETYNEIEQTTEYEAKKEERNENDEMVPRPSRKISEAKVVFEDERSDKNHNNMKSDRIIKSIVQKVDYQCDKSNKKIDKKGSDSSEKEIKCHSYDCLNTSDPKISKRHDLHSAGNKRKGAISLSTDKGAQACFSNDSIDDFLSERGMMFLGGDDISKYTFSYTSNQPKPTSSSEVSSKTSKNNLVKNMLTMLHRRSKHGISSDPGISMTDNIDVELLHMSHASVFTSSNESECIKELAKQHDSRTSL</sequence>
<dbReference type="GO" id="GO:0080019">
    <property type="term" value="F:alcohol-forming very long-chain fatty acyl-CoA reductase activity"/>
    <property type="evidence" value="ECO:0007669"/>
    <property type="project" value="InterPro"/>
</dbReference>
<reference evidence="13 14" key="1">
    <citation type="journal article" date="2015" name="Nat. Commun.">
        <title>Outbred genome sequencing and CRISPR/Cas9 gene editing in butterflies.</title>
        <authorList>
            <person name="Li X."/>
            <person name="Fan D."/>
            <person name="Zhang W."/>
            <person name="Liu G."/>
            <person name="Zhang L."/>
            <person name="Zhao L."/>
            <person name="Fang X."/>
            <person name="Chen L."/>
            <person name="Dong Y."/>
            <person name="Chen Y."/>
            <person name="Ding Y."/>
            <person name="Zhao R."/>
            <person name="Feng M."/>
            <person name="Zhu Y."/>
            <person name="Feng Y."/>
            <person name="Jiang X."/>
            <person name="Zhu D."/>
            <person name="Xiang H."/>
            <person name="Feng X."/>
            <person name="Li S."/>
            <person name="Wang J."/>
            <person name="Zhang G."/>
            <person name="Kronforst M.R."/>
            <person name="Wang W."/>
        </authorList>
    </citation>
    <scope>NUCLEOTIDE SEQUENCE [LARGE SCALE GENOMIC DNA]</scope>
    <source>
        <strain evidence="13">Ya'a_city_454_Px</strain>
        <tissue evidence="13">Whole body</tissue>
    </source>
</reference>
<evidence type="ECO:0000256" key="10">
    <source>
        <dbReference type="RuleBase" id="RU363097"/>
    </source>
</evidence>
<dbReference type="EMBL" id="KQ459593">
    <property type="protein sequence ID" value="KPI96403.1"/>
    <property type="molecule type" value="Genomic_DNA"/>
</dbReference>
<feature type="domain" description="Fatty acyl-CoA reductase C-terminal" evidence="11">
    <location>
        <begin position="397"/>
        <end position="483"/>
    </location>
</feature>
<dbReference type="EC" id="1.2.1.84" evidence="10"/>
<evidence type="ECO:0000259" key="12">
    <source>
        <dbReference type="Pfam" id="PF07993"/>
    </source>
</evidence>
<dbReference type="AlphaFoldDB" id="A0A194PTV2"/>
<dbReference type="InterPro" id="IPR026055">
    <property type="entry name" value="FAR"/>
</dbReference>
<evidence type="ECO:0000256" key="7">
    <source>
        <dbReference type="ARBA" id="ARBA00023098"/>
    </source>
</evidence>
<organism evidence="13 14">
    <name type="scientific">Papilio xuthus</name>
    <name type="common">Asian swallowtail butterfly</name>
    <dbReference type="NCBI Taxonomy" id="66420"/>
    <lineage>
        <taxon>Eukaryota</taxon>
        <taxon>Metazoa</taxon>
        <taxon>Ecdysozoa</taxon>
        <taxon>Arthropoda</taxon>
        <taxon>Hexapoda</taxon>
        <taxon>Insecta</taxon>
        <taxon>Pterygota</taxon>
        <taxon>Neoptera</taxon>
        <taxon>Endopterygota</taxon>
        <taxon>Lepidoptera</taxon>
        <taxon>Glossata</taxon>
        <taxon>Ditrysia</taxon>
        <taxon>Papilionoidea</taxon>
        <taxon>Papilionidae</taxon>
        <taxon>Papilioninae</taxon>
        <taxon>Papilio</taxon>
    </lineage>
</organism>
<keyword evidence="7 10" id="KW-0443">Lipid metabolism</keyword>
<evidence type="ECO:0000256" key="5">
    <source>
        <dbReference type="ARBA" id="ARBA00022857"/>
    </source>
</evidence>
<accession>A0A194PTV2</accession>
<evidence type="ECO:0000256" key="9">
    <source>
        <dbReference type="ARBA" id="ARBA00052530"/>
    </source>
</evidence>
<evidence type="ECO:0000256" key="2">
    <source>
        <dbReference type="ARBA" id="ARBA00005928"/>
    </source>
</evidence>
<dbReference type="Pfam" id="PF07993">
    <property type="entry name" value="NAD_binding_4"/>
    <property type="match status" value="1"/>
</dbReference>
<feature type="domain" description="Thioester reductase (TE)" evidence="12">
    <location>
        <begin position="46"/>
        <end position="315"/>
    </location>
</feature>
<evidence type="ECO:0000256" key="1">
    <source>
        <dbReference type="ARBA" id="ARBA00004141"/>
    </source>
</evidence>
<dbReference type="PANTHER" id="PTHR11011">
    <property type="entry name" value="MALE STERILITY PROTEIN 2-RELATED"/>
    <property type="match status" value="1"/>
</dbReference>
<dbReference type="GO" id="GO:0035336">
    <property type="term" value="P:long-chain fatty-acyl-CoA metabolic process"/>
    <property type="evidence" value="ECO:0007669"/>
    <property type="project" value="TreeGrafter"/>
</dbReference>
<dbReference type="CDD" id="cd09071">
    <property type="entry name" value="FAR_C"/>
    <property type="match status" value="1"/>
</dbReference>
<feature type="transmembrane region" description="Helical" evidence="10">
    <location>
        <begin position="388"/>
        <end position="413"/>
    </location>
</feature>
<dbReference type="GO" id="GO:0102965">
    <property type="term" value="F:alcohol-forming long-chain fatty acyl-CoA reductase activity"/>
    <property type="evidence" value="ECO:0007669"/>
    <property type="project" value="UniProtKB-EC"/>
</dbReference>
<comment type="subcellular location">
    <subcellularLocation>
        <location evidence="1">Membrane</location>
        <topology evidence="1">Multi-pass membrane protein</topology>
    </subcellularLocation>
</comment>
<keyword evidence="14" id="KW-1185">Reference proteome</keyword>
<feature type="transmembrane region" description="Helical" evidence="10">
    <location>
        <begin position="753"/>
        <end position="776"/>
    </location>
</feature>
<dbReference type="InterPro" id="IPR036291">
    <property type="entry name" value="NAD(P)-bd_dom_sf"/>
</dbReference>
<evidence type="ECO:0000256" key="3">
    <source>
        <dbReference type="ARBA" id="ARBA00022516"/>
    </source>
</evidence>
<evidence type="ECO:0000256" key="6">
    <source>
        <dbReference type="ARBA" id="ARBA00022989"/>
    </source>
</evidence>
<evidence type="ECO:0000313" key="14">
    <source>
        <dbReference type="Proteomes" id="UP000053268"/>
    </source>
</evidence>
<gene>
    <name evidence="13" type="ORF">RR46_12433</name>
</gene>
<evidence type="ECO:0000259" key="11">
    <source>
        <dbReference type="Pfam" id="PF03015"/>
    </source>
</evidence>
<comment type="similarity">
    <text evidence="2 10">Belongs to the fatty acyl-CoA reductase family.</text>
</comment>
<keyword evidence="4 10" id="KW-0812">Transmembrane</keyword>
<dbReference type="STRING" id="66420.A0A194PTV2"/>
<dbReference type="GO" id="GO:0016020">
    <property type="term" value="C:membrane"/>
    <property type="evidence" value="ECO:0007669"/>
    <property type="project" value="UniProtKB-SubCell"/>
</dbReference>
<keyword evidence="6 10" id="KW-1133">Transmembrane helix</keyword>
<keyword evidence="10" id="KW-0560">Oxidoreductase</keyword>
<evidence type="ECO:0000313" key="13">
    <source>
        <dbReference type="EMBL" id="KPI96403.1"/>
    </source>
</evidence>
<dbReference type="CDD" id="cd05236">
    <property type="entry name" value="FAR-N_SDR_e"/>
    <property type="match status" value="1"/>
</dbReference>
<protein>
    <recommendedName>
        <fullName evidence="10">Fatty acyl-CoA reductase</fullName>
        <ecNumber evidence="10">1.2.1.84</ecNumber>
    </recommendedName>
</protein>
<proteinExistence type="inferred from homology"/>
<dbReference type="GO" id="GO:0005777">
    <property type="term" value="C:peroxisome"/>
    <property type="evidence" value="ECO:0007669"/>
    <property type="project" value="TreeGrafter"/>
</dbReference>